<gene>
    <name evidence="3" type="ORF">C9E81_20125</name>
</gene>
<feature type="region of interest" description="Disordered" evidence="1">
    <location>
        <begin position="1"/>
        <end position="37"/>
    </location>
</feature>
<organism evidence="3 4">
    <name type="scientific">Paracoccus alkanivorans</name>
    <dbReference type="NCBI Taxonomy" id="2116655"/>
    <lineage>
        <taxon>Bacteria</taxon>
        <taxon>Pseudomonadati</taxon>
        <taxon>Pseudomonadota</taxon>
        <taxon>Alphaproteobacteria</taxon>
        <taxon>Rhodobacterales</taxon>
        <taxon>Paracoccaceae</taxon>
        <taxon>Paracoccus</taxon>
    </lineage>
</organism>
<name>A0A3M0M2F9_9RHOB</name>
<sequence length="423" mass="46500">MQESRNSGPVSRHRGNGQAWHPLTSDRSRENSMKSRRCKSAARSHWNFGRGRRVSVLRSGFCEAGYSGRGDGNVALDTVKPAPMDRSGVPDLRVGAAEVVRQLTGPNSANRTDRWNVHGTDLGHMFRHKGALYMVFGDTFGADGGAWRSSTMARITEPPGSFDFAQMIEGPDGSAKELIGSAKLPGFEWTVIPTNGISLGDRMVLHYMSVRMWTSNGRWLVRRSGLAYSDDDGWTWHRSPAAVWPNGVGFEQVAFVDLGGMIYSFGIPAGRFGEVRLRRVGRDAIFDPAAYRYWDGSGWVPDHRAAAAVVPAPAGELSVAWSETHRRWLMMYLDEVQAAIVLRMADELTGPWSKPQTVAQARDYPGLYAPFIVPGDALDDAVSFTMSRWKPLYNVFLMKAPLHYETPVIAAAGDGSSTNTASS</sequence>
<evidence type="ECO:0000313" key="3">
    <source>
        <dbReference type="EMBL" id="RMC31605.1"/>
    </source>
</evidence>
<dbReference type="InterPro" id="IPR025442">
    <property type="entry name" value="DUF4185"/>
</dbReference>
<comment type="caution">
    <text evidence="3">The sequence shown here is derived from an EMBL/GenBank/DDBJ whole genome shotgun (WGS) entry which is preliminary data.</text>
</comment>
<feature type="domain" description="DUF4185" evidence="2">
    <location>
        <begin position="107"/>
        <end position="399"/>
    </location>
</feature>
<dbReference type="Pfam" id="PF13810">
    <property type="entry name" value="DUF4185"/>
    <property type="match status" value="1"/>
</dbReference>
<dbReference type="Proteomes" id="UP000273516">
    <property type="component" value="Unassembled WGS sequence"/>
</dbReference>
<dbReference type="OrthoDB" id="284233at2"/>
<evidence type="ECO:0000313" key="4">
    <source>
        <dbReference type="Proteomes" id="UP000273516"/>
    </source>
</evidence>
<dbReference type="EMBL" id="QOKZ01000011">
    <property type="protein sequence ID" value="RMC31605.1"/>
    <property type="molecule type" value="Genomic_DNA"/>
</dbReference>
<protein>
    <submittedName>
        <fullName evidence="3">DUF4185 domain-containing protein</fullName>
    </submittedName>
</protein>
<evidence type="ECO:0000259" key="2">
    <source>
        <dbReference type="Pfam" id="PF13810"/>
    </source>
</evidence>
<dbReference type="AlphaFoldDB" id="A0A3M0M2F9"/>
<accession>A0A3M0M2F9</accession>
<feature type="compositionally biased region" description="Basic and acidic residues" evidence="1">
    <location>
        <begin position="24"/>
        <end position="33"/>
    </location>
</feature>
<keyword evidence="4" id="KW-1185">Reference proteome</keyword>
<evidence type="ECO:0000256" key="1">
    <source>
        <dbReference type="SAM" id="MobiDB-lite"/>
    </source>
</evidence>
<proteinExistence type="predicted"/>
<reference evidence="3 4" key="1">
    <citation type="submission" date="2018-07" db="EMBL/GenBank/DDBJ databases">
        <authorList>
            <person name="Zhang Y."/>
            <person name="Wang L."/>
            <person name="Ma S."/>
        </authorList>
    </citation>
    <scope>NUCLEOTIDE SEQUENCE [LARGE SCALE GENOMIC DNA]</scope>
    <source>
        <strain evidence="3 4">4-2</strain>
    </source>
</reference>